<organism evidence="6 7">
    <name type="scientific">Alkaliphilus hydrothermalis</name>
    <dbReference type="NCBI Taxonomy" id="1482730"/>
    <lineage>
        <taxon>Bacteria</taxon>
        <taxon>Bacillati</taxon>
        <taxon>Bacillota</taxon>
        <taxon>Clostridia</taxon>
        <taxon>Peptostreptococcales</taxon>
        <taxon>Natronincolaceae</taxon>
        <taxon>Alkaliphilus</taxon>
    </lineage>
</organism>
<evidence type="ECO:0000256" key="1">
    <source>
        <dbReference type="ARBA" id="ARBA00010923"/>
    </source>
</evidence>
<keyword evidence="7" id="KW-1185">Reference proteome</keyword>
<evidence type="ECO:0000313" key="6">
    <source>
        <dbReference type="EMBL" id="MBM7614808.1"/>
    </source>
</evidence>
<feature type="coiled-coil region" evidence="4">
    <location>
        <begin position="360"/>
        <end position="387"/>
    </location>
</feature>
<comment type="similarity">
    <text evidence="1">Belongs to the type-I restriction system S methylase family.</text>
</comment>
<dbReference type="InterPro" id="IPR000055">
    <property type="entry name" value="Restrct_endonuc_typeI_TRD"/>
</dbReference>
<evidence type="ECO:0000256" key="2">
    <source>
        <dbReference type="ARBA" id="ARBA00022747"/>
    </source>
</evidence>
<feature type="domain" description="Type I restriction modification DNA specificity" evidence="5">
    <location>
        <begin position="222"/>
        <end position="369"/>
    </location>
</feature>
<sequence length="397" mass="45049">MKKVREGYKMTDLGEIPESWNLRMIREVVNINPESLGNKTNKDFILNYIDIESVSTGVINNTKVYSFDEAPSRARRKVRKNDVIISTVRPYLKAFAIVKDDLENLVCSTGFAVLRAKENIEFQYIYQCTLSDGFLNQLSNKMVGSNYPAVNSTDIQETLIPVPPLNEQQKIASMLSSVDQQIEITDNLIEKTKELKKGLMQKLLTKGIGHTKFKDTEIGRIPEEWEVKDLGEVFKLSSGNFLSQKNIVLGEYPVYGGNGITGYHNQYLIEESKIVIGRVGAKCGCVCISEPKSWITDNALFISDEITKFEITFMFYLLGYLNLNQFANQNAQPVISGQKIYQLKVPLPDYIEQQKISAILLSVDNQIEKYESKRESLQTLKKGLMQKLLTGKIRVKV</sequence>
<dbReference type="PANTHER" id="PTHR30408:SF12">
    <property type="entry name" value="TYPE I RESTRICTION ENZYME MJAVIII SPECIFICITY SUBUNIT"/>
    <property type="match status" value="1"/>
</dbReference>
<dbReference type="RefSeq" id="WP_204401386.1">
    <property type="nucleotide sequence ID" value="NZ_JAFBEE010000007.1"/>
</dbReference>
<dbReference type="SUPFAM" id="SSF116734">
    <property type="entry name" value="DNA methylase specificity domain"/>
    <property type="match status" value="2"/>
</dbReference>
<dbReference type="PANTHER" id="PTHR30408">
    <property type="entry name" value="TYPE-1 RESTRICTION ENZYME ECOKI SPECIFICITY PROTEIN"/>
    <property type="match status" value="1"/>
</dbReference>
<dbReference type="CDD" id="cd17266">
    <property type="entry name" value="RMtype1_S_Sau1132ORF3780P-TRD2-CR2_like"/>
    <property type="match status" value="1"/>
</dbReference>
<reference evidence="6 7" key="1">
    <citation type="submission" date="2021-01" db="EMBL/GenBank/DDBJ databases">
        <title>Genomic Encyclopedia of Type Strains, Phase IV (KMG-IV): sequencing the most valuable type-strain genomes for metagenomic binning, comparative biology and taxonomic classification.</title>
        <authorList>
            <person name="Goeker M."/>
        </authorList>
    </citation>
    <scope>NUCLEOTIDE SEQUENCE [LARGE SCALE GENOMIC DNA]</scope>
    <source>
        <strain evidence="6 7">DSM 25890</strain>
    </source>
</reference>
<dbReference type="EMBL" id="JAFBEE010000007">
    <property type="protein sequence ID" value="MBM7614808.1"/>
    <property type="molecule type" value="Genomic_DNA"/>
</dbReference>
<dbReference type="InterPro" id="IPR044946">
    <property type="entry name" value="Restrct_endonuc_typeI_TRD_sf"/>
</dbReference>
<evidence type="ECO:0000256" key="4">
    <source>
        <dbReference type="SAM" id="Coils"/>
    </source>
</evidence>
<feature type="domain" description="Type I restriction modification DNA specificity" evidence="5">
    <location>
        <begin position="17"/>
        <end position="191"/>
    </location>
</feature>
<evidence type="ECO:0000313" key="7">
    <source>
        <dbReference type="Proteomes" id="UP001314796"/>
    </source>
</evidence>
<dbReference type="GO" id="GO:0009035">
    <property type="term" value="F:type I site-specific deoxyribonuclease activity"/>
    <property type="evidence" value="ECO:0007669"/>
    <property type="project" value="UniProtKB-EC"/>
</dbReference>
<comment type="caution">
    <text evidence="6">The sequence shown here is derived from an EMBL/GenBank/DDBJ whole genome shotgun (WGS) entry which is preliminary data.</text>
</comment>
<keyword evidence="6" id="KW-0378">Hydrolase</keyword>
<dbReference type="Gene3D" id="1.10.287.1120">
    <property type="entry name" value="Bipartite methylase S protein"/>
    <property type="match status" value="1"/>
</dbReference>
<dbReference type="InterPro" id="IPR052021">
    <property type="entry name" value="Type-I_RS_S_subunit"/>
</dbReference>
<name>A0ABS2NPD3_9FIRM</name>
<protein>
    <submittedName>
        <fullName evidence="6">Type I restriction enzyme S subunit</fullName>
        <ecNumber evidence="6">3.1.21.3</ecNumber>
    </submittedName>
</protein>
<dbReference type="EC" id="3.1.21.3" evidence="6"/>
<dbReference type="Pfam" id="PF01420">
    <property type="entry name" value="Methylase_S"/>
    <property type="match status" value="2"/>
</dbReference>
<dbReference type="Gene3D" id="3.90.220.20">
    <property type="entry name" value="DNA methylase specificity domains"/>
    <property type="match status" value="2"/>
</dbReference>
<keyword evidence="3" id="KW-0238">DNA-binding</keyword>
<evidence type="ECO:0000256" key="3">
    <source>
        <dbReference type="ARBA" id="ARBA00023125"/>
    </source>
</evidence>
<keyword evidence="4" id="KW-0175">Coiled coil</keyword>
<evidence type="ECO:0000259" key="5">
    <source>
        <dbReference type="Pfam" id="PF01420"/>
    </source>
</evidence>
<accession>A0ABS2NPD3</accession>
<proteinExistence type="inferred from homology"/>
<keyword evidence="2" id="KW-0680">Restriction system</keyword>
<gene>
    <name evidence="6" type="ORF">JOC73_001327</name>
</gene>
<dbReference type="Proteomes" id="UP001314796">
    <property type="component" value="Unassembled WGS sequence"/>
</dbReference>